<dbReference type="GO" id="GO:0006508">
    <property type="term" value="P:proteolysis"/>
    <property type="evidence" value="ECO:0007669"/>
    <property type="project" value="UniProtKB-KW"/>
</dbReference>
<dbReference type="GO" id="GO:0005773">
    <property type="term" value="C:vacuole"/>
    <property type="evidence" value="ECO:0007669"/>
    <property type="project" value="TreeGrafter"/>
</dbReference>
<dbReference type="AlphaFoldDB" id="A0A9Q1JLG3"/>
<keyword evidence="7" id="KW-1185">Reference proteome</keyword>
<dbReference type="Gene3D" id="3.40.50.1820">
    <property type="entry name" value="alpha/beta hydrolase"/>
    <property type="match status" value="1"/>
</dbReference>
<dbReference type="PANTHER" id="PTHR11802:SF31">
    <property type="entry name" value="SERINE CARBOXYPEPTIDASE-LIKE 34"/>
    <property type="match status" value="1"/>
</dbReference>
<proteinExistence type="inferred from homology"/>
<evidence type="ECO:0000313" key="7">
    <source>
        <dbReference type="Proteomes" id="UP001153076"/>
    </source>
</evidence>
<evidence type="ECO:0000256" key="5">
    <source>
        <dbReference type="ARBA" id="ARBA00023180"/>
    </source>
</evidence>
<keyword evidence="5" id="KW-0325">Glycoprotein</keyword>
<dbReference type="InterPro" id="IPR033124">
    <property type="entry name" value="Ser_caboxypep_his_AS"/>
</dbReference>
<dbReference type="Proteomes" id="UP001153076">
    <property type="component" value="Unassembled WGS sequence"/>
</dbReference>
<comment type="caution">
    <text evidence="6">The sequence shown here is derived from an EMBL/GenBank/DDBJ whole genome shotgun (WGS) entry which is preliminary data.</text>
</comment>
<dbReference type="EMBL" id="JAKOGI010001605">
    <property type="protein sequence ID" value="KAJ8424776.1"/>
    <property type="molecule type" value="Genomic_DNA"/>
</dbReference>
<comment type="similarity">
    <text evidence="1">Belongs to the peptidase S10 family.</text>
</comment>
<evidence type="ECO:0000256" key="4">
    <source>
        <dbReference type="ARBA" id="ARBA00022801"/>
    </source>
</evidence>
<dbReference type="Pfam" id="PF00450">
    <property type="entry name" value="Peptidase_S10"/>
    <property type="match status" value="1"/>
</dbReference>
<gene>
    <name evidence="6" type="ORF">Cgig2_008844</name>
</gene>
<sequence length="221" mass="25194">MIDYAWDHAVISDEVYNNVKSKCNFKLKDESDDCKDALDEYFAVYELIDMYSLYTPDCVENSTVAEGSTRRKRIGQLPFIQGSAPHLFSKFASWHKTPAGYDPCADQYTNEYLNRPDVQAALHANVTKIPYAWDHCNGDTDGRIPVTATRLTLRKLGLKILQDWTPWYTNNQVGGWTIAYDGLMFVTVRGAGHQVPTFKPKEALLMLRHFLANQTMPSKPF</sequence>
<dbReference type="Gene3D" id="3.40.50.12670">
    <property type="match status" value="1"/>
</dbReference>
<protein>
    <recommendedName>
        <fullName evidence="8">Serine carboxypeptidase</fullName>
    </recommendedName>
</protein>
<dbReference type="InterPro" id="IPR001563">
    <property type="entry name" value="Peptidase_S10"/>
</dbReference>
<evidence type="ECO:0000256" key="3">
    <source>
        <dbReference type="ARBA" id="ARBA00022670"/>
    </source>
</evidence>
<evidence type="ECO:0000256" key="1">
    <source>
        <dbReference type="ARBA" id="ARBA00009431"/>
    </source>
</evidence>
<name>A0A9Q1JLG3_9CARY</name>
<organism evidence="6 7">
    <name type="scientific">Carnegiea gigantea</name>
    <dbReference type="NCBI Taxonomy" id="171969"/>
    <lineage>
        <taxon>Eukaryota</taxon>
        <taxon>Viridiplantae</taxon>
        <taxon>Streptophyta</taxon>
        <taxon>Embryophyta</taxon>
        <taxon>Tracheophyta</taxon>
        <taxon>Spermatophyta</taxon>
        <taxon>Magnoliopsida</taxon>
        <taxon>eudicotyledons</taxon>
        <taxon>Gunneridae</taxon>
        <taxon>Pentapetalae</taxon>
        <taxon>Caryophyllales</taxon>
        <taxon>Cactineae</taxon>
        <taxon>Cactaceae</taxon>
        <taxon>Cactoideae</taxon>
        <taxon>Echinocereeae</taxon>
        <taxon>Carnegiea</taxon>
    </lineage>
</organism>
<dbReference type="GO" id="GO:0004185">
    <property type="term" value="F:serine-type carboxypeptidase activity"/>
    <property type="evidence" value="ECO:0007669"/>
    <property type="project" value="InterPro"/>
</dbReference>
<accession>A0A9Q1JLG3</accession>
<keyword evidence="3" id="KW-0645">Protease</keyword>
<dbReference type="PANTHER" id="PTHR11802">
    <property type="entry name" value="SERINE PROTEASE FAMILY S10 SERINE CARBOXYPEPTIDASE"/>
    <property type="match status" value="1"/>
</dbReference>
<dbReference type="OrthoDB" id="443318at2759"/>
<dbReference type="InterPro" id="IPR029058">
    <property type="entry name" value="AB_hydrolase_fold"/>
</dbReference>
<evidence type="ECO:0008006" key="8">
    <source>
        <dbReference type="Google" id="ProtNLM"/>
    </source>
</evidence>
<dbReference type="PROSITE" id="PS00560">
    <property type="entry name" value="CARBOXYPEPT_SER_HIS"/>
    <property type="match status" value="1"/>
</dbReference>
<dbReference type="SUPFAM" id="SSF53474">
    <property type="entry name" value="alpha/beta-Hydrolases"/>
    <property type="match status" value="1"/>
</dbReference>
<evidence type="ECO:0000256" key="2">
    <source>
        <dbReference type="ARBA" id="ARBA00022645"/>
    </source>
</evidence>
<reference evidence="6" key="1">
    <citation type="submission" date="2022-04" db="EMBL/GenBank/DDBJ databases">
        <title>Carnegiea gigantea Genome sequencing and assembly v2.</title>
        <authorList>
            <person name="Copetti D."/>
            <person name="Sanderson M.J."/>
            <person name="Burquez A."/>
            <person name="Wojciechowski M.F."/>
        </authorList>
    </citation>
    <scope>NUCLEOTIDE SEQUENCE</scope>
    <source>
        <strain evidence="6">SGP5-SGP5p</strain>
        <tissue evidence="6">Aerial part</tissue>
    </source>
</reference>
<keyword evidence="4" id="KW-0378">Hydrolase</keyword>
<dbReference type="Gene3D" id="6.10.250.940">
    <property type="match status" value="1"/>
</dbReference>
<keyword evidence="2" id="KW-0121">Carboxypeptidase</keyword>
<evidence type="ECO:0000313" key="6">
    <source>
        <dbReference type="EMBL" id="KAJ8424776.1"/>
    </source>
</evidence>